<evidence type="ECO:0000313" key="4">
    <source>
        <dbReference type="Proteomes" id="UP001596395"/>
    </source>
</evidence>
<evidence type="ECO:0000259" key="2">
    <source>
        <dbReference type="Pfam" id="PF01105"/>
    </source>
</evidence>
<dbReference type="EMBL" id="JBHSXN010000002">
    <property type="protein sequence ID" value="MFC6953771.1"/>
    <property type="molecule type" value="Genomic_DNA"/>
</dbReference>
<name>A0ABD5VIJ2_9EURY</name>
<gene>
    <name evidence="3" type="ORF">ACFQGB_12940</name>
</gene>
<feature type="domain" description="GOLD" evidence="2">
    <location>
        <begin position="2"/>
        <end position="66"/>
    </location>
</feature>
<accession>A0ABD5VIJ2</accession>
<proteinExistence type="predicted"/>
<keyword evidence="4" id="KW-1185">Reference proteome</keyword>
<dbReference type="Pfam" id="PF01105">
    <property type="entry name" value="EMP24_GP25L"/>
    <property type="match status" value="1"/>
</dbReference>
<keyword evidence="1" id="KW-0812">Transmembrane</keyword>
<feature type="transmembrane region" description="Helical" evidence="1">
    <location>
        <begin position="57"/>
        <end position="77"/>
    </location>
</feature>
<reference evidence="3 4" key="1">
    <citation type="journal article" date="2019" name="Int. J. Syst. Evol. Microbiol.">
        <title>The Global Catalogue of Microorganisms (GCM) 10K type strain sequencing project: providing services to taxonomists for standard genome sequencing and annotation.</title>
        <authorList>
            <consortium name="The Broad Institute Genomics Platform"/>
            <consortium name="The Broad Institute Genome Sequencing Center for Infectious Disease"/>
            <person name="Wu L."/>
            <person name="Ma J."/>
        </authorList>
    </citation>
    <scope>NUCLEOTIDE SEQUENCE [LARGE SCALE GENOMIC DNA]</scope>
    <source>
        <strain evidence="3 4">GX26</strain>
    </source>
</reference>
<dbReference type="AlphaFoldDB" id="A0ABD5VIJ2"/>
<comment type="caution">
    <text evidence="3">The sequence shown here is derived from an EMBL/GenBank/DDBJ whole genome shotgun (WGS) entry which is preliminary data.</text>
</comment>
<keyword evidence="1" id="KW-0472">Membrane</keyword>
<dbReference type="Proteomes" id="UP001596395">
    <property type="component" value="Unassembled WGS sequence"/>
</dbReference>
<keyword evidence="1" id="KW-1133">Transmembrane helix</keyword>
<dbReference type="RefSeq" id="WP_336350724.1">
    <property type="nucleotide sequence ID" value="NZ_JAZAQL010000002.1"/>
</dbReference>
<evidence type="ECO:0000313" key="3">
    <source>
        <dbReference type="EMBL" id="MFC6953771.1"/>
    </source>
</evidence>
<protein>
    <submittedName>
        <fullName evidence="3">Emp24/gp25L/p24 family protein</fullName>
    </submittedName>
</protein>
<evidence type="ECO:0000256" key="1">
    <source>
        <dbReference type="SAM" id="Phobius"/>
    </source>
</evidence>
<sequence>MEDDEKNKYLRDIATRTARIDERTNHISNELQSLRENDARHDERLDSLDSRVQRNTMITSGVLFSLGSAITAIFAKLGGLIRW</sequence>
<dbReference type="InterPro" id="IPR009038">
    <property type="entry name" value="GOLD_dom"/>
</dbReference>
<organism evidence="3 4">
    <name type="scientific">Halorubellus litoreus</name>
    <dbReference type="NCBI Taxonomy" id="755308"/>
    <lineage>
        <taxon>Archaea</taxon>
        <taxon>Methanobacteriati</taxon>
        <taxon>Methanobacteriota</taxon>
        <taxon>Stenosarchaea group</taxon>
        <taxon>Halobacteria</taxon>
        <taxon>Halobacteriales</taxon>
        <taxon>Halorubellaceae</taxon>
        <taxon>Halorubellus</taxon>
    </lineage>
</organism>